<dbReference type="SUPFAM" id="SSF54637">
    <property type="entry name" value="Thioesterase/thiol ester dehydrase-isomerase"/>
    <property type="match status" value="1"/>
</dbReference>
<gene>
    <name evidence="2" type="ORF">OOZ53_15490</name>
</gene>
<accession>A0ABT4VPY8</accession>
<dbReference type="InterPro" id="IPR006683">
    <property type="entry name" value="Thioestr_dom"/>
</dbReference>
<protein>
    <submittedName>
        <fullName evidence="2">PaaI family thioesterase</fullName>
    </submittedName>
</protein>
<dbReference type="Pfam" id="PF03061">
    <property type="entry name" value="4HBT"/>
    <property type="match status" value="1"/>
</dbReference>
<evidence type="ECO:0000259" key="1">
    <source>
        <dbReference type="Pfam" id="PF03061"/>
    </source>
</evidence>
<dbReference type="Proteomes" id="UP001148313">
    <property type="component" value="Unassembled WGS sequence"/>
</dbReference>
<dbReference type="InterPro" id="IPR029069">
    <property type="entry name" value="HotDog_dom_sf"/>
</dbReference>
<evidence type="ECO:0000313" key="3">
    <source>
        <dbReference type="Proteomes" id="UP001148313"/>
    </source>
</evidence>
<dbReference type="EMBL" id="JAPJZH010000009">
    <property type="protein sequence ID" value="MDA4846764.1"/>
    <property type="molecule type" value="Genomic_DNA"/>
</dbReference>
<dbReference type="RefSeq" id="WP_271090556.1">
    <property type="nucleotide sequence ID" value="NZ_JAPJZH010000009.1"/>
</dbReference>
<reference evidence="2" key="1">
    <citation type="submission" date="2022-11" db="EMBL/GenBank/DDBJ databases">
        <title>Hoeflea poritis sp. nov., isolated from scleractinian coral Porites lutea.</title>
        <authorList>
            <person name="Zhang G."/>
            <person name="Wei Q."/>
            <person name="Cai L."/>
        </authorList>
    </citation>
    <scope>NUCLEOTIDE SEQUENCE</scope>
    <source>
        <strain evidence="2">E7-10</strain>
    </source>
</reference>
<dbReference type="CDD" id="cd03443">
    <property type="entry name" value="PaaI_thioesterase"/>
    <property type="match status" value="1"/>
</dbReference>
<feature type="domain" description="Thioesterase" evidence="1">
    <location>
        <begin position="49"/>
        <end position="111"/>
    </location>
</feature>
<name>A0ABT4VPY8_9HYPH</name>
<keyword evidence="3" id="KW-1185">Reference proteome</keyword>
<comment type="caution">
    <text evidence="2">The sequence shown here is derived from an EMBL/GenBank/DDBJ whole genome shotgun (WGS) entry which is preliminary data.</text>
</comment>
<proteinExistence type="predicted"/>
<organism evidence="2 3">
    <name type="scientific">Hoeflea poritis</name>
    <dbReference type="NCBI Taxonomy" id="2993659"/>
    <lineage>
        <taxon>Bacteria</taxon>
        <taxon>Pseudomonadati</taxon>
        <taxon>Pseudomonadota</taxon>
        <taxon>Alphaproteobacteria</taxon>
        <taxon>Hyphomicrobiales</taxon>
        <taxon>Rhizobiaceae</taxon>
        <taxon>Hoeflea</taxon>
    </lineage>
</organism>
<sequence>MPDDIPAGFQVISRSSPYIDMVGPLYYKLTDEGLQVAFRAEEKHCNSRGFVHGGMLSTAADIALGYGAGDFPNGNRAMVTTSITIDFAGSAQLGDWVVFKTDVQKVGRMAAFANTYAHVGEKRIVRASGIFSVLDGRS</sequence>
<dbReference type="Gene3D" id="3.10.129.10">
    <property type="entry name" value="Hotdog Thioesterase"/>
    <property type="match status" value="1"/>
</dbReference>
<evidence type="ECO:0000313" key="2">
    <source>
        <dbReference type="EMBL" id="MDA4846764.1"/>
    </source>
</evidence>